<keyword evidence="1" id="KW-0812">Transmembrane</keyword>
<feature type="transmembrane region" description="Helical" evidence="1">
    <location>
        <begin position="139"/>
        <end position="159"/>
    </location>
</feature>
<evidence type="ECO:0000313" key="2">
    <source>
        <dbReference type="EMBL" id="PWV02550.1"/>
    </source>
</evidence>
<dbReference type="Proteomes" id="UP000246121">
    <property type="component" value="Unassembled WGS sequence"/>
</dbReference>
<dbReference type="VEuPathDB" id="TriTrypDB:C4B63_2g180"/>
<evidence type="ECO:0000256" key="1">
    <source>
        <dbReference type="SAM" id="Phobius"/>
    </source>
</evidence>
<feature type="transmembrane region" description="Helical" evidence="1">
    <location>
        <begin position="103"/>
        <end position="127"/>
    </location>
</feature>
<organism evidence="2 3">
    <name type="scientific">Trypanosoma cruzi</name>
    <dbReference type="NCBI Taxonomy" id="5693"/>
    <lineage>
        <taxon>Eukaryota</taxon>
        <taxon>Discoba</taxon>
        <taxon>Euglenozoa</taxon>
        <taxon>Kinetoplastea</taxon>
        <taxon>Metakinetoplastina</taxon>
        <taxon>Trypanosomatida</taxon>
        <taxon>Trypanosomatidae</taxon>
        <taxon>Trypanosoma</taxon>
        <taxon>Schizotrypanum</taxon>
    </lineage>
</organism>
<sequence>MSEREEKPKAVEPLAARSGVRTLRELEEQEKEQLRRALYTDPLAEESRALEEKLAAEDTANQAREARKEFNQATMRPMSEKMKGFRGFMCLLGSVQSKNVVDVFIFTTAAMFTVPIVVLLFGMHVVAPYFGADSGFCGGFMALGSTIAIMTMYVIYAFWEPFMGQSTAGMIAQEKKHQ</sequence>
<dbReference type="OrthoDB" id="265536at2759"/>
<dbReference type="VEuPathDB" id="TriTrypDB:TcCL_NonESM00101"/>
<name>A0A2V2W1P4_TRYCR</name>
<dbReference type="VEuPathDB" id="TriTrypDB:TcYC6_0070430"/>
<keyword evidence="1" id="KW-1133">Transmembrane helix</keyword>
<dbReference type="VEuPathDB" id="TriTrypDB:TcG_04685"/>
<dbReference type="VEuPathDB" id="TriTrypDB:TcBrA4_0061080"/>
<gene>
    <name evidence="2" type="ORF">C4B63_2g180</name>
</gene>
<dbReference type="EMBL" id="PRFA01000002">
    <property type="protein sequence ID" value="PWV02550.1"/>
    <property type="molecule type" value="Genomic_DNA"/>
</dbReference>
<comment type="caution">
    <text evidence="2">The sequence shown here is derived from an EMBL/GenBank/DDBJ whole genome shotgun (WGS) entry which is preliminary data.</text>
</comment>
<protein>
    <submittedName>
        <fullName evidence="2">Uncharacterized protein</fullName>
    </submittedName>
</protein>
<dbReference type="VEuPathDB" id="TriTrypDB:TcCLB.508461.90"/>
<proteinExistence type="predicted"/>
<accession>A0A2V2W1P4</accession>
<dbReference type="VEuPathDB" id="TriTrypDB:C3747_1g191"/>
<keyword evidence="1" id="KW-0472">Membrane</keyword>
<dbReference type="VEuPathDB" id="TriTrypDB:BCY84_14194"/>
<reference evidence="2 3" key="1">
    <citation type="journal article" date="2018" name="Microb. Genom.">
        <title>Expanding an expanded genome: long-read sequencing of Trypanosoma cruzi.</title>
        <authorList>
            <person name="Berna L."/>
            <person name="Rodriguez M."/>
            <person name="Chiribao M.L."/>
            <person name="Parodi-Talice A."/>
            <person name="Pita S."/>
            <person name="Rijo G."/>
            <person name="Alvarez-Valin F."/>
            <person name="Robello C."/>
        </authorList>
    </citation>
    <scope>NUCLEOTIDE SEQUENCE [LARGE SCALE GENOMIC DNA]</scope>
    <source>
        <strain evidence="2 3">Dm28c</strain>
    </source>
</reference>
<evidence type="ECO:0000313" key="3">
    <source>
        <dbReference type="Proteomes" id="UP000246121"/>
    </source>
</evidence>
<dbReference type="AlphaFoldDB" id="A0A2V2W1P4"/>